<evidence type="ECO:0000259" key="16">
    <source>
        <dbReference type="Pfam" id="PF00849"/>
    </source>
</evidence>
<comment type="catalytic activity">
    <reaction evidence="6">
        <text>uridine(746) in 23S rRNA = pseudouridine(746) in 23S rRNA</text>
        <dbReference type="Rhea" id="RHEA:42548"/>
        <dbReference type="Rhea" id="RHEA-COMP:10109"/>
        <dbReference type="Rhea" id="RHEA-COMP:10110"/>
        <dbReference type="ChEBI" id="CHEBI:65314"/>
        <dbReference type="ChEBI" id="CHEBI:65315"/>
        <dbReference type="EC" id="5.4.99.29"/>
    </reaction>
</comment>
<evidence type="ECO:0000256" key="13">
    <source>
        <dbReference type="ARBA" id="ARBA00042844"/>
    </source>
</evidence>
<evidence type="ECO:0000256" key="1">
    <source>
        <dbReference type="ARBA" id="ARBA00010876"/>
    </source>
</evidence>
<dbReference type="Proteomes" id="UP000251842">
    <property type="component" value="Chromosome"/>
</dbReference>
<evidence type="ECO:0000256" key="12">
    <source>
        <dbReference type="ARBA" id="ARBA00042372"/>
    </source>
</evidence>
<dbReference type="GO" id="GO:0008033">
    <property type="term" value="P:tRNA processing"/>
    <property type="evidence" value="ECO:0007669"/>
    <property type="project" value="UniProtKB-KW"/>
</dbReference>
<comment type="function">
    <text evidence="7">Dual specificity enzyme that catalyzes the synthesis of pseudouridine from uracil-746 in 23S ribosomal RNA and from uracil-32 in the anticodon stem and loop of transfer RNAs.</text>
</comment>
<evidence type="ECO:0000256" key="6">
    <source>
        <dbReference type="ARBA" id="ARBA00036916"/>
    </source>
</evidence>
<evidence type="ECO:0000256" key="14">
    <source>
        <dbReference type="ARBA" id="ARBA00042883"/>
    </source>
</evidence>
<evidence type="ECO:0000256" key="5">
    <source>
        <dbReference type="ARBA" id="ARBA00036184"/>
    </source>
</evidence>
<dbReference type="EMBL" id="CP029556">
    <property type="protein sequence ID" value="AXA83578.1"/>
    <property type="molecule type" value="Genomic_DNA"/>
</dbReference>
<evidence type="ECO:0000256" key="11">
    <source>
        <dbReference type="ARBA" id="ARBA00041266"/>
    </source>
</evidence>
<keyword evidence="4" id="KW-0413">Isomerase</keyword>
<evidence type="ECO:0000256" key="9">
    <source>
        <dbReference type="ARBA" id="ARBA00038945"/>
    </source>
</evidence>
<dbReference type="Pfam" id="PF00849">
    <property type="entry name" value="PseudoU_synth_2"/>
    <property type="match status" value="1"/>
</dbReference>
<dbReference type="GO" id="GO:0160151">
    <property type="term" value="F:tRNA pseudouridine(32) synthase activity"/>
    <property type="evidence" value="ECO:0007669"/>
    <property type="project" value="UniProtKB-EC"/>
</dbReference>
<evidence type="ECO:0000256" key="15">
    <source>
        <dbReference type="ARBA" id="ARBA00043143"/>
    </source>
</evidence>
<comment type="catalytic activity">
    <reaction evidence="5">
        <text>uridine(32) in tRNA = pseudouridine(32) in tRNA</text>
        <dbReference type="Rhea" id="RHEA:42544"/>
        <dbReference type="Rhea" id="RHEA-COMP:10107"/>
        <dbReference type="Rhea" id="RHEA-COMP:10108"/>
        <dbReference type="ChEBI" id="CHEBI:65314"/>
        <dbReference type="ChEBI" id="CHEBI:65315"/>
        <dbReference type="EC" id="5.4.99.28"/>
    </reaction>
</comment>
<keyword evidence="2" id="KW-0698">rRNA processing</keyword>
<evidence type="ECO:0000256" key="4">
    <source>
        <dbReference type="ARBA" id="ARBA00023235"/>
    </source>
</evidence>
<keyword evidence="18" id="KW-1185">Reference proteome</keyword>
<sequence length="209" mass="23247">MLSIRDIPLLYVDAQLLVMDKPAGLLSVPGRLPEHHDSVALRVQQRFPEALIVHRLDQVTSGLMVMARDADTHRALSRAFAAREIDKRYEAWVEGVVADDEGEIDLPLVCDWDNRPRQVVDHERGKPSLTRWNVTARDAGNARTRLELTPVTGRSHQLRVHLASLGHPIVGDVFYGATPAPRTCLHASRIDFIHPALGQPLSLASTVPF</sequence>
<dbReference type="RefSeq" id="WP_112925797.1">
    <property type="nucleotide sequence ID" value="NZ_CP029556.1"/>
</dbReference>
<organism evidence="17 18">
    <name type="scientific">Solilutibacter oculi</name>
    <dbReference type="NCBI Taxonomy" id="2698682"/>
    <lineage>
        <taxon>Bacteria</taxon>
        <taxon>Pseudomonadati</taxon>
        <taxon>Pseudomonadota</taxon>
        <taxon>Gammaproteobacteria</taxon>
        <taxon>Lysobacterales</taxon>
        <taxon>Lysobacteraceae</taxon>
        <taxon>Solilutibacter</taxon>
    </lineage>
</organism>
<name>A0A344J3G8_9GAMM</name>
<dbReference type="GO" id="GO:0000455">
    <property type="term" value="P:enzyme-directed rRNA pseudouridine synthesis"/>
    <property type="evidence" value="ECO:0007669"/>
    <property type="project" value="TreeGrafter"/>
</dbReference>
<evidence type="ECO:0000313" key="17">
    <source>
        <dbReference type="EMBL" id="AXA83578.1"/>
    </source>
</evidence>
<evidence type="ECO:0000313" key="18">
    <source>
        <dbReference type="Proteomes" id="UP000251842"/>
    </source>
</evidence>
<dbReference type="GO" id="GO:0003723">
    <property type="term" value="F:RNA binding"/>
    <property type="evidence" value="ECO:0007669"/>
    <property type="project" value="InterPro"/>
</dbReference>
<dbReference type="KEGG" id="lue:DCD74_01715"/>
<dbReference type="EC" id="5.4.99.28" evidence="8"/>
<dbReference type="InterPro" id="IPR006224">
    <property type="entry name" value="PsdUridine_synth_RluA-like_CS"/>
</dbReference>
<dbReference type="CDD" id="cd02869">
    <property type="entry name" value="PseudoU_synth_RluA_like"/>
    <property type="match status" value="1"/>
</dbReference>
<dbReference type="InterPro" id="IPR020103">
    <property type="entry name" value="PsdUridine_synth_cat_dom_sf"/>
</dbReference>
<dbReference type="OrthoDB" id="9807829at2"/>
<reference evidence="18" key="1">
    <citation type="submission" date="2018-05" db="EMBL/GenBank/DDBJ databases">
        <title>Luteimonas pekinense sp. nov., isolated from human Meibomian gland secretions, Beijing, China.</title>
        <authorList>
            <person name="Wen T."/>
            <person name="Bai H."/>
            <person name="Lv H."/>
        </authorList>
    </citation>
    <scope>NUCLEOTIDE SEQUENCE [LARGE SCALE GENOMIC DNA]</scope>
    <source>
        <strain evidence="18">83-4</strain>
    </source>
</reference>
<accession>A0A344J3G8</accession>
<dbReference type="PROSITE" id="PS01129">
    <property type="entry name" value="PSI_RLU"/>
    <property type="match status" value="1"/>
</dbReference>
<evidence type="ECO:0000256" key="3">
    <source>
        <dbReference type="ARBA" id="ARBA00022694"/>
    </source>
</evidence>
<comment type="similarity">
    <text evidence="1">Belongs to the pseudouridine synthase RluA family.</text>
</comment>
<dbReference type="PANTHER" id="PTHR21600:SF91">
    <property type="entry name" value="DUAL-SPECIFICITY RNA PSEUDOURIDINE SYNTHASE RLUA"/>
    <property type="match status" value="1"/>
</dbReference>
<dbReference type="InterPro" id="IPR050188">
    <property type="entry name" value="RluA_PseudoU_synthase"/>
</dbReference>
<keyword evidence="3" id="KW-0819">tRNA processing</keyword>
<evidence type="ECO:0000256" key="8">
    <source>
        <dbReference type="ARBA" id="ARBA00038944"/>
    </source>
</evidence>
<dbReference type="InterPro" id="IPR006145">
    <property type="entry name" value="PsdUridine_synth_RsuA/RluA"/>
</dbReference>
<feature type="domain" description="Pseudouridine synthase RsuA/RluA-like" evidence="16">
    <location>
        <begin position="15"/>
        <end position="164"/>
    </location>
</feature>
<proteinExistence type="inferred from homology"/>
<dbReference type="Gene3D" id="3.30.2350.10">
    <property type="entry name" value="Pseudouridine synthase"/>
    <property type="match status" value="1"/>
</dbReference>
<dbReference type="GO" id="GO:0160142">
    <property type="term" value="F:23S rRNA pseudouridine(746) synthase activity"/>
    <property type="evidence" value="ECO:0007669"/>
    <property type="project" value="UniProtKB-EC"/>
</dbReference>
<dbReference type="AlphaFoldDB" id="A0A344J3G8"/>
<protein>
    <recommendedName>
        <fullName evidence="10">Dual-specificity RNA pseudouridine synthase RluA</fullName>
        <ecNumber evidence="8">5.4.99.28</ecNumber>
        <ecNumber evidence="9">5.4.99.29</ecNumber>
    </recommendedName>
    <alternativeName>
        <fullName evidence="11">23S rRNA pseudouridine(746) synthase</fullName>
    </alternativeName>
    <alternativeName>
        <fullName evidence="14">Ribosomal large subunit pseudouridine synthase A</fullName>
    </alternativeName>
    <alternativeName>
        <fullName evidence="13">rRNA pseudouridylate synthase A</fullName>
    </alternativeName>
    <alternativeName>
        <fullName evidence="15">rRNA-uridine isomerase A</fullName>
    </alternativeName>
    <alternativeName>
        <fullName evidence="12">tRNA pseudouridine(32) synthase</fullName>
    </alternativeName>
</protein>
<dbReference type="EC" id="5.4.99.29" evidence="9"/>
<evidence type="ECO:0000256" key="10">
    <source>
        <dbReference type="ARBA" id="ARBA00039988"/>
    </source>
</evidence>
<gene>
    <name evidence="17" type="ORF">DCD74_01715</name>
</gene>
<dbReference type="SUPFAM" id="SSF55120">
    <property type="entry name" value="Pseudouridine synthase"/>
    <property type="match status" value="1"/>
</dbReference>
<dbReference type="PANTHER" id="PTHR21600">
    <property type="entry name" value="MITOCHONDRIAL RNA PSEUDOURIDINE SYNTHASE"/>
    <property type="match status" value="1"/>
</dbReference>
<evidence type="ECO:0000256" key="2">
    <source>
        <dbReference type="ARBA" id="ARBA00022552"/>
    </source>
</evidence>
<evidence type="ECO:0000256" key="7">
    <source>
        <dbReference type="ARBA" id="ARBA00037305"/>
    </source>
</evidence>